<comment type="caution">
    <text evidence="2">The sequence shown here is derived from an EMBL/GenBank/DDBJ whole genome shotgun (WGS) entry which is preliminary data.</text>
</comment>
<dbReference type="PROSITE" id="PS50213">
    <property type="entry name" value="FAS1"/>
    <property type="match status" value="2"/>
</dbReference>
<name>A0A7C9F681_9BACT</name>
<dbReference type="Gene3D" id="2.30.180.10">
    <property type="entry name" value="FAS1 domain"/>
    <property type="match status" value="2"/>
</dbReference>
<dbReference type="Pfam" id="PF02469">
    <property type="entry name" value="Fasciclin"/>
    <property type="match status" value="2"/>
</dbReference>
<dbReference type="Proteomes" id="UP000479293">
    <property type="component" value="Unassembled WGS sequence"/>
</dbReference>
<dbReference type="PANTHER" id="PTHR10900">
    <property type="entry name" value="PERIOSTIN-RELATED"/>
    <property type="match status" value="1"/>
</dbReference>
<protein>
    <submittedName>
        <fullName evidence="2">Fasciclin domain-containing protein</fullName>
    </submittedName>
</protein>
<dbReference type="FunFam" id="2.30.180.10:FF:000032">
    <property type="entry name" value="Fasciclin domain-containing protein, putative"/>
    <property type="match status" value="1"/>
</dbReference>
<dbReference type="InterPro" id="IPR036378">
    <property type="entry name" value="FAS1_dom_sf"/>
</dbReference>
<gene>
    <name evidence="2" type="ORF">GBK04_11665</name>
</gene>
<dbReference type="PANTHER" id="PTHR10900:SF77">
    <property type="entry name" value="FI19380P1"/>
    <property type="match status" value="1"/>
</dbReference>
<proteinExistence type="predicted"/>
<feature type="domain" description="FAS1" evidence="1">
    <location>
        <begin position="175"/>
        <end position="316"/>
    </location>
</feature>
<evidence type="ECO:0000313" key="2">
    <source>
        <dbReference type="EMBL" id="MPR34006.1"/>
    </source>
</evidence>
<accession>A0A7C9F681</accession>
<dbReference type="SUPFAM" id="SSF82153">
    <property type="entry name" value="FAS1 domain"/>
    <property type="match status" value="2"/>
</dbReference>
<sequence>MKKASEWTRSIMRVGMAVLLAGCIGACTDNTSPRPASQTVVDVLSGNSDFSILKDAVEYAGLTRDLRLNTVTVFAPTNAAFQASGFADAAAVKALPASTVKSLLQYHMIGFNVPSSQLVVGKNEAVTTLQGGNVYVTKLDANSGVSVNNARVTKADMQAQNGLIHVIDRVLMVPTQNLLEIAQADPNLTYLVAAATRAAASNPAVVSALTSTKNVYTVFAPTNEAFIAAGFPTLASIQSAPAATLAGIVLNHVIADRAFSPTLVKGEANTASGGKLAVDVSNGVTVTSKGNAQASKVVKADILATNGVIHIIDRVLLP</sequence>
<dbReference type="AlphaFoldDB" id="A0A7C9F681"/>
<dbReference type="EMBL" id="WHLY01000002">
    <property type="protein sequence ID" value="MPR34006.1"/>
    <property type="molecule type" value="Genomic_DNA"/>
</dbReference>
<organism evidence="2 3">
    <name type="scientific">Salmonirosea aquatica</name>
    <dbReference type="NCBI Taxonomy" id="2654236"/>
    <lineage>
        <taxon>Bacteria</taxon>
        <taxon>Pseudomonadati</taxon>
        <taxon>Bacteroidota</taxon>
        <taxon>Cytophagia</taxon>
        <taxon>Cytophagales</taxon>
        <taxon>Spirosomataceae</taxon>
        <taxon>Salmonirosea</taxon>
    </lineage>
</organism>
<keyword evidence="3" id="KW-1185">Reference proteome</keyword>
<feature type="domain" description="FAS1" evidence="1">
    <location>
        <begin position="37"/>
        <end position="171"/>
    </location>
</feature>
<evidence type="ECO:0000313" key="3">
    <source>
        <dbReference type="Proteomes" id="UP000479293"/>
    </source>
</evidence>
<dbReference type="InterPro" id="IPR050904">
    <property type="entry name" value="Adhesion/Biosynth-related"/>
</dbReference>
<dbReference type="RefSeq" id="WP_152759852.1">
    <property type="nucleotide sequence ID" value="NZ_WHLY01000002.1"/>
</dbReference>
<evidence type="ECO:0000259" key="1">
    <source>
        <dbReference type="PROSITE" id="PS50213"/>
    </source>
</evidence>
<dbReference type="GO" id="GO:0005615">
    <property type="term" value="C:extracellular space"/>
    <property type="evidence" value="ECO:0007669"/>
    <property type="project" value="TreeGrafter"/>
</dbReference>
<reference evidence="2 3" key="1">
    <citation type="submission" date="2019-10" db="EMBL/GenBank/DDBJ databases">
        <title>Draft Genome Sequence of Cytophagaceae sp. SJW1-29.</title>
        <authorList>
            <person name="Choi A."/>
        </authorList>
    </citation>
    <scope>NUCLEOTIDE SEQUENCE [LARGE SCALE GENOMIC DNA]</scope>
    <source>
        <strain evidence="2 3">SJW1-29</strain>
    </source>
</reference>
<dbReference type="SMART" id="SM00554">
    <property type="entry name" value="FAS1"/>
    <property type="match status" value="2"/>
</dbReference>
<dbReference type="InterPro" id="IPR000782">
    <property type="entry name" value="FAS1_domain"/>
</dbReference>